<accession>A0A0A9AMU7</accession>
<protein>
    <submittedName>
        <fullName evidence="1">Uncharacterized protein</fullName>
    </submittedName>
</protein>
<sequence length="111" mass="11537">MVLRNAFSTSAEALLRSKHMAYPMAAASQGSVILPANPNSSCDIRRSSAKTAVPRYANGTSNRAPSAAYTAQCPLLATEEPHSPAASFAAAATQVSRFLPSAAILCHFLAS</sequence>
<name>A0A0A9AMU7_ARUDO</name>
<reference evidence="1" key="2">
    <citation type="journal article" date="2015" name="Data Brief">
        <title>Shoot transcriptome of the giant reed, Arundo donax.</title>
        <authorList>
            <person name="Barrero R.A."/>
            <person name="Guerrero F.D."/>
            <person name="Moolhuijzen P."/>
            <person name="Goolsby J.A."/>
            <person name="Tidwell J."/>
            <person name="Bellgard S.E."/>
            <person name="Bellgard M.I."/>
        </authorList>
    </citation>
    <scope>NUCLEOTIDE SEQUENCE</scope>
    <source>
        <tissue evidence="1">Shoot tissue taken approximately 20 cm above the soil surface</tissue>
    </source>
</reference>
<proteinExistence type="predicted"/>
<reference evidence="1" key="1">
    <citation type="submission" date="2014-09" db="EMBL/GenBank/DDBJ databases">
        <authorList>
            <person name="Magalhaes I.L.F."/>
            <person name="Oliveira U."/>
            <person name="Santos F.R."/>
            <person name="Vidigal T.H.D.A."/>
            <person name="Brescovit A.D."/>
            <person name="Santos A.J."/>
        </authorList>
    </citation>
    <scope>NUCLEOTIDE SEQUENCE</scope>
    <source>
        <tissue evidence="1">Shoot tissue taken approximately 20 cm above the soil surface</tissue>
    </source>
</reference>
<organism evidence="1">
    <name type="scientific">Arundo donax</name>
    <name type="common">Giant reed</name>
    <name type="synonym">Donax arundinaceus</name>
    <dbReference type="NCBI Taxonomy" id="35708"/>
    <lineage>
        <taxon>Eukaryota</taxon>
        <taxon>Viridiplantae</taxon>
        <taxon>Streptophyta</taxon>
        <taxon>Embryophyta</taxon>
        <taxon>Tracheophyta</taxon>
        <taxon>Spermatophyta</taxon>
        <taxon>Magnoliopsida</taxon>
        <taxon>Liliopsida</taxon>
        <taxon>Poales</taxon>
        <taxon>Poaceae</taxon>
        <taxon>PACMAD clade</taxon>
        <taxon>Arundinoideae</taxon>
        <taxon>Arundineae</taxon>
        <taxon>Arundo</taxon>
    </lineage>
</organism>
<dbReference type="AlphaFoldDB" id="A0A0A9AMU7"/>
<dbReference type="EMBL" id="GBRH01246727">
    <property type="protein sequence ID" value="JAD51168.1"/>
    <property type="molecule type" value="Transcribed_RNA"/>
</dbReference>
<evidence type="ECO:0000313" key="1">
    <source>
        <dbReference type="EMBL" id="JAD51168.1"/>
    </source>
</evidence>